<reference evidence="2 3" key="1">
    <citation type="journal article" date="2007" name="Proc. Natl. Acad. Sci. U.S.A.">
        <title>The tiny eukaryote Ostreococcus provides genomic insights into the paradox of plankton speciation.</title>
        <authorList>
            <person name="Palenik B."/>
            <person name="Grimwood J."/>
            <person name="Aerts A."/>
            <person name="Rouze P."/>
            <person name="Salamov A."/>
            <person name="Putnam N."/>
            <person name="Dupont C."/>
            <person name="Jorgensen R."/>
            <person name="Derelle E."/>
            <person name="Rombauts S."/>
            <person name="Zhou K."/>
            <person name="Otillar R."/>
            <person name="Merchant S.S."/>
            <person name="Podell S."/>
            <person name="Gaasterland T."/>
            <person name="Napoli C."/>
            <person name="Gendler K."/>
            <person name="Manuell A."/>
            <person name="Tai V."/>
            <person name="Vallon O."/>
            <person name="Piganeau G."/>
            <person name="Jancek S."/>
            <person name="Heijde M."/>
            <person name="Jabbari K."/>
            <person name="Bowler C."/>
            <person name="Lohr M."/>
            <person name="Robbens S."/>
            <person name="Werner G."/>
            <person name="Dubchak I."/>
            <person name="Pazour G.J."/>
            <person name="Ren Q."/>
            <person name="Paulsen I."/>
            <person name="Delwiche C."/>
            <person name="Schmutz J."/>
            <person name="Rokhsar D."/>
            <person name="Van de Peer Y."/>
            <person name="Moreau H."/>
            <person name="Grigoriev I.V."/>
        </authorList>
    </citation>
    <scope>NUCLEOTIDE SEQUENCE [LARGE SCALE GENOMIC DNA]</scope>
    <source>
        <strain evidence="2 3">CCE9901</strain>
    </source>
</reference>
<dbReference type="OrthoDB" id="10383429at2759"/>
<dbReference type="EMBL" id="CP000587">
    <property type="protein sequence ID" value="ABO97256.1"/>
    <property type="molecule type" value="Genomic_DNA"/>
</dbReference>
<evidence type="ECO:0000313" key="2">
    <source>
        <dbReference type="EMBL" id="ABO97256.1"/>
    </source>
</evidence>
<accession>A4S0F5</accession>
<gene>
    <name evidence="2" type="ORF">OSTLU_32726</name>
</gene>
<name>A4S0F5_OSTLU</name>
<feature type="chain" id="PRO_5002673004" evidence="1">
    <location>
        <begin position="22"/>
        <end position="80"/>
    </location>
</feature>
<proteinExistence type="predicted"/>
<keyword evidence="1" id="KW-0732">Signal</keyword>
<evidence type="ECO:0000313" key="3">
    <source>
        <dbReference type="Proteomes" id="UP000001568"/>
    </source>
</evidence>
<dbReference type="Proteomes" id="UP000001568">
    <property type="component" value="Chromosome 7"/>
</dbReference>
<organism evidence="2 3">
    <name type="scientific">Ostreococcus lucimarinus (strain CCE9901)</name>
    <dbReference type="NCBI Taxonomy" id="436017"/>
    <lineage>
        <taxon>Eukaryota</taxon>
        <taxon>Viridiplantae</taxon>
        <taxon>Chlorophyta</taxon>
        <taxon>Mamiellophyceae</taxon>
        <taxon>Mamiellales</taxon>
        <taxon>Bathycoccaceae</taxon>
        <taxon>Ostreococcus</taxon>
    </lineage>
</organism>
<dbReference type="GeneID" id="5002905"/>
<sequence length="80" mass="8732">MSTQLQLRLAVICALCTLAHAATNEPRRALVESSITYAADTTGISRGQSISTSTTWNTFCEFILPFLLERGYTPPAHVCN</sequence>
<feature type="signal peptide" evidence="1">
    <location>
        <begin position="1"/>
        <end position="21"/>
    </location>
</feature>
<protein>
    <submittedName>
        <fullName evidence="2">Uncharacterized protein</fullName>
    </submittedName>
</protein>
<evidence type="ECO:0000256" key="1">
    <source>
        <dbReference type="SAM" id="SignalP"/>
    </source>
</evidence>
<dbReference type="KEGG" id="olu:OSTLU_32726"/>
<dbReference type="OMA" id="WNTFCEF"/>
<dbReference type="AlphaFoldDB" id="A4S0F5"/>
<keyword evidence="3" id="KW-1185">Reference proteome</keyword>
<dbReference type="Gramene" id="ABO97256">
    <property type="protein sequence ID" value="ABO97256"/>
    <property type="gene ID" value="OSTLU_32726"/>
</dbReference>
<dbReference type="RefSeq" id="XP_001418963.1">
    <property type="nucleotide sequence ID" value="XM_001418926.1"/>
</dbReference>
<dbReference type="HOGENOM" id="CLU_2594134_0_0_1"/>